<dbReference type="OrthoDB" id="9784823at2"/>
<dbReference type="InterPro" id="IPR052916">
    <property type="entry name" value="Type-I_RE_MTase_Subunit"/>
</dbReference>
<keyword evidence="3" id="KW-0808">Transferase</keyword>
<keyword evidence="3" id="KW-0489">Methyltransferase</keyword>
<dbReference type="GO" id="GO:0003677">
    <property type="term" value="F:DNA binding"/>
    <property type="evidence" value="ECO:0007669"/>
    <property type="project" value="InterPro"/>
</dbReference>
<dbReference type="GO" id="GO:0032259">
    <property type="term" value="P:methylation"/>
    <property type="evidence" value="ECO:0007669"/>
    <property type="project" value="UniProtKB-KW"/>
</dbReference>
<evidence type="ECO:0000256" key="1">
    <source>
        <dbReference type="ARBA" id="ARBA00022747"/>
    </source>
</evidence>
<dbReference type="PRINTS" id="PR00507">
    <property type="entry name" value="N12N6MTFRASE"/>
</dbReference>
<dbReference type="PANTHER" id="PTHR42998:SF1">
    <property type="entry name" value="TYPE I RESTRICTION ENZYME HINDI METHYLASE SUBUNIT"/>
    <property type="match status" value="1"/>
</dbReference>
<evidence type="ECO:0000313" key="3">
    <source>
        <dbReference type="EMBL" id="SFB60706.1"/>
    </source>
</evidence>
<dbReference type="AlphaFoldDB" id="A0A1I1CFB7"/>
<dbReference type="InterPro" id="IPR002052">
    <property type="entry name" value="DNA_methylase_N6_adenine_CS"/>
</dbReference>
<dbReference type="InterPro" id="IPR003356">
    <property type="entry name" value="DNA_methylase_A-5"/>
</dbReference>
<dbReference type="EMBL" id="FOKG01000026">
    <property type="protein sequence ID" value="SFB60706.1"/>
    <property type="molecule type" value="Genomic_DNA"/>
</dbReference>
<keyword evidence="1" id="KW-0680">Restriction system</keyword>
<evidence type="ECO:0000259" key="2">
    <source>
        <dbReference type="Pfam" id="PF02384"/>
    </source>
</evidence>
<reference evidence="4" key="1">
    <citation type="submission" date="2016-10" db="EMBL/GenBank/DDBJ databases">
        <authorList>
            <person name="Varghese N."/>
            <person name="Submissions S."/>
        </authorList>
    </citation>
    <scope>NUCLEOTIDE SEQUENCE [LARGE SCALE GENOMIC DNA]</scope>
    <source>
        <strain evidence="4">CGMCC 4.3568</strain>
    </source>
</reference>
<dbReference type="RefSeq" id="WP_091678253.1">
    <property type="nucleotide sequence ID" value="NZ_FOKG01000026.1"/>
</dbReference>
<protein>
    <submittedName>
        <fullName evidence="3">N-6 DNA Methylase</fullName>
    </submittedName>
</protein>
<dbReference type="GO" id="GO:0008170">
    <property type="term" value="F:N-methyltransferase activity"/>
    <property type="evidence" value="ECO:0007669"/>
    <property type="project" value="InterPro"/>
</dbReference>
<organism evidence="3 4">
    <name type="scientific">Amycolatopsis marina</name>
    <dbReference type="NCBI Taxonomy" id="490629"/>
    <lineage>
        <taxon>Bacteria</taxon>
        <taxon>Bacillati</taxon>
        <taxon>Actinomycetota</taxon>
        <taxon>Actinomycetes</taxon>
        <taxon>Pseudonocardiales</taxon>
        <taxon>Pseudonocardiaceae</taxon>
        <taxon>Amycolatopsis</taxon>
    </lineage>
</organism>
<dbReference type="PROSITE" id="PS00092">
    <property type="entry name" value="N6_MTASE"/>
    <property type="match status" value="1"/>
</dbReference>
<dbReference type="Gene3D" id="3.40.50.150">
    <property type="entry name" value="Vaccinia Virus protein VP39"/>
    <property type="match status" value="1"/>
</dbReference>
<keyword evidence="4" id="KW-1185">Reference proteome</keyword>
<dbReference type="PANTHER" id="PTHR42998">
    <property type="entry name" value="TYPE I RESTRICTION ENZYME HINDVIIP M PROTEIN-RELATED"/>
    <property type="match status" value="1"/>
</dbReference>
<gene>
    <name evidence="3" type="ORF">SAMN05216266_12625</name>
</gene>
<accession>A0A1I1CFB7</accession>
<dbReference type="STRING" id="490629.SAMN05216266_12625"/>
<dbReference type="InterPro" id="IPR029063">
    <property type="entry name" value="SAM-dependent_MTases_sf"/>
</dbReference>
<evidence type="ECO:0000313" key="4">
    <source>
        <dbReference type="Proteomes" id="UP000243799"/>
    </source>
</evidence>
<dbReference type="SUPFAM" id="SSF53335">
    <property type="entry name" value="S-adenosyl-L-methionine-dependent methyltransferases"/>
    <property type="match status" value="1"/>
</dbReference>
<feature type="domain" description="DNA methylase adenine-specific" evidence="2">
    <location>
        <begin position="133"/>
        <end position="304"/>
    </location>
</feature>
<dbReference type="GO" id="GO:0009307">
    <property type="term" value="P:DNA restriction-modification system"/>
    <property type="evidence" value="ECO:0007669"/>
    <property type="project" value="UniProtKB-KW"/>
</dbReference>
<dbReference type="Proteomes" id="UP000243799">
    <property type="component" value="Unassembled WGS sequence"/>
</dbReference>
<proteinExistence type="predicted"/>
<dbReference type="Pfam" id="PF02384">
    <property type="entry name" value="N6_Mtase"/>
    <property type="match status" value="1"/>
</dbReference>
<sequence length="591" mass="62304">MGQDGTVNAGEIARLVDVGRAAVSNWRRRHEDFPRPVGGTASSPLFSLTEVETWLRRNGKPFQLSAADRAWQEIRAAGDDLRLGELVAEAGERLRAGAPGARVDGALGDLSAERGPAMAFEELCARYFRAHSRGLDITRHEVAVLMARLACAEGATVLDPACGVGTLLLAAGRITALGQEVGGAAARIAATRLELRGIPARIVDGDSLRADAFAGTLADAVLCDPPFNERSWGFDDLTGDPRWEYGMPPRGEPELAWVQHCLAKVRPGGTVAILMPTAAASRRPGRRIRGNLLRAGALLAVLGLGASGPDLWLLRRPEPGAPPPSRILLGEYDGDLRAVEHAWVRFRQDSAAAGAVRIIDLLDEDVDLSPARAMSTRRDGELVREFNTAADRLRGATRPAVPELEQLQGPGPQASTTVADLIAAGHVRVRYAPPGTAPVAGHGPMLTAGDVAVGCAASGRTGAGDGTDSDVVEVRAGDVVASPSGAVRVVSEAAVLGPSLARYRVDPQRVDPEFLAGVLRTATAKSPGLSSRIDPRRIRLPSLSLAEQRRYGAAMRELQVVADATREAAEAGQRLLRLGCEGLVTGHLGPQ</sequence>
<name>A0A1I1CFB7_9PSEU</name>